<name>A0ABT0H2Z0_9HYPH</name>
<comment type="caution">
    <text evidence="1">The sequence shown here is derived from an EMBL/GenBank/DDBJ whole genome shotgun (WGS) entry which is preliminary data.</text>
</comment>
<proteinExistence type="predicted"/>
<protein>
    <submittedName>
        <fullName evidence="1">Sulfotransferase family protein</fullName>
    </submittedName>
</protein>
<reference evidence="1" key="1">
    <citation type="submission" date="2022-04" db="EMBL/GenBank/DDBJ databases">
        <title>Roseibium sp. CAU 1639 isolated from mud.</title>
        <authorList>
            <person name="Kim W."/>
        </authorList>
    </citation>
    <scope>NUCLEOTIDE SEQUENCE</scope>
    <source>
        <strain evidence="1">CAU 1639</strain>
    </source>
</reference>
<dbReference type="Proteomes" id="UP001431221">
    <property type="component" value="Unassembled WGS sequence"/>
</dbReference>
<organism evidence="1 2">
    <name type="scientific">Roseibium sediminicola</name>
    <dbReference type="NCBI Taxonomy" id="2933272"/>
    <lineage>
        <taxon>Bacteria</taxon>
        <taxon>Pseudomonadati</taxon>
        <taxon>Pseudomonadota</taxon>
        <taxon>Alphaproteobacteria</taxon>
        <taxon>Hyphomicrobiales</taxon>
        <taxon>Stappiaceae</taxon>
        <taxon>Roseibium</taxon>
    </lineage>
</organism>
<gene>
    <name evidence="1" type="ORF">M0H32_28195</name>
</gene>
<evidence type="ECO:0000313" key="1">
    <source>
        <dbReference type="EMBL" id="MCK7616052.1"/>
    </source>
</evidence>
<dbReference type="RefSeq" id="WP_248160007.1">
    <property type="nucleotide sequence ID" value="NZ_JALNMJ010000040.1"/>
</dbReference>
<accession>A0ABT0H2Z0</accession>
<dbReference type="InterPro" id="IPR005331">
    <property type="entry name" value="Sulfotransferase"/>
</dbReference>
<evidence type="ECO:0000313" key="2">
    <source>
        <dbReference type="Proteomes" id="UP001431221"/>
    </source>
</evidence>
<dbReference type="EMBL" id="JALNMJ010000040">
    <property type="protein sequence ID" value="MCK7616052.1"/>
    <property type="molecule type" value="Genomic_DNA"/>
</dbReference>
<keyword evidence="2" id="KW-1185">Reference proteome</keyword>
<sequence>MVEEQELGRPHITFTWRGKRFVWCHIRKNGSSALLRFIGELLKKSYQPVDIYNLPKKPRHLPHVRSVQDLRDGDRLVLVHRDPLQRFYSAFCDKIIAQRGAEHLLANVGEKIADIETATLESFIVGYLADAPNEVDPHFLPQASHMFNVCYRDEISIDDLYFWVEENFGAGLARKYFLARTNALEEKRFPLEQASRRPVAELRARYRETRAFPRSEDLLSPEIVARLHTVYACDARFLVSH</sequence>
<dbReference type="Pfam" id="PF03567">
    <property type="entry name" value="Sulfotransfer_2"/>
    <property type="match status" value="1"/>
</dbReference>